<sequence>METVYNVTLTATETLPYRYRQNSHPVNVKTLPPGAALLVNFPSHPLLTRSFFKKQHGGRMSVPLFLYHSQTHTAATQVRGEERDSCSRLPIPVTFSELQYGMCQFFREEADCHPGSSGIFWGGWDKRWQKRVVESRTDKHTHSADQKLPHRNEDGKAALTAVSCGAEVKERLNNTPVTGYTISKTAHL</sequence>
<accession>A0A8T2P5C9</accession>
<protein>
    <submittedName>
        <fullName evidence="1">Uncharacterized protein</fullName>
    </submittedName>
</protein>
<organism evidence="1 2">
    <name type="scientific">Albula glossodonta</name>
    <name type="common">roundjaw bonefish</name>
    <dbReference type="NCBI Taxonomy" id="121402"/>
    <lineage>
        <taxon>Eukaryota</taxon>
        <taxon>Metazoa</taxon>
        <taxon>Chordata</taxon>
        <taxon>Craniata</taxon>
        <taxon>Vertebrata</taxon>
        <taxon>Euteleostomi</taxon>
        <taxon>Actinopterygii</taxon>
        <taxon>Neopterygii</taxon>
        <taxon>Teleostei</taxon>
        <taxon>Albuliformes</taxon>
        <taxon>Albulidae</taxon>
        <taxon>Albula</taxon>
    </lineage>
</organism>
<dbReference type="AlphaFoldDB" id="A0A8T2P5C9"/>
<comment type="caution">
    <text evidence="1">The sequence shown here is derived from an EMBL/GenBank/DDBJ whole genome shotgun (WGS) entry which is preliminary data.</text>
</comment>
<gene>
    <name evidence="1" type="ORF">JZ751_013251</name>
</gene>
<dbReference type="Proteomes" id="UP000824540">
    <property type="component" value="Unassembled WGS sequence"/>
</dbReference>
<evidence type="ECO:0000313" key="1">
    <source>
        <dbReference type="EMBL" id="KAG9343867.1"/>
    </source>
</evidence>
<dbReference type="EMBL" id="JAFBMS010000022">
    <property type="protein sequence ID" value="KAG9343867.1"/>
    <property type="molecule type" value="Genomic_DNA"/>
</dbReference>
<keyword evidence="2" id="KW-1185">Reference proteome</keyword>
<evidence type="ECO:0000313" key="2">
    <source>
        <dbReference type="Proteomes" id="UP000824540"/>
    </source>
</evidence>
<name>A0A8T2P5C9_9TELE</name>
<proteinExistence type="predicted"/>
<reference evidence="1" key="1">
    <citation type="thesis" date="2021" institute="BYU ScholarsArchive" country="Provo, UT, USA">
        <title>Applications of and Algorithms for Genome Assembly and Genomic Analyses with an Emphasis on Marine Teleosts.</title>
        <authorList>
            <person name="Pickett B.D."/>
        </authorList>
    </citation>
    <scope>NUCLEOTIDE SEQUENCE</scope>
    <source>
        <strain evidence="1">HI-2016</strain>
    </source>
</reference>